<dbReference type="GO" id="GO:0042126">
    <property type="term" value="P:nitrate metabolic process"/>
    <property type="evidence" value="ECO:0007669"/>
    <property type="project" value="TreeGrafter"/>
</dbReference>
<keyword evidence="1" id="KW-0812">Transmembrane</keyword>
<keyword evidence="1" id="KW-0472">Membrane</keyword>
<keyword evidence="4" id="KW-1185">Reference proteome</keyword>
<evidence type="ECO:0000256" key="1">
    <source>
        <dbReference type="SAM" id="Phobius"/>
    </source>
</evidence>
<dbReference type="Pfam" id="PF03473">
    <property type="entry name" value="MOSC"/>
    <property type="match status" value="1"/>
</dbReference>
<evidence type="ECO:0000259" key="2">
    <source>
        <dbReference type="PROSITE" id="PS51340"/>
    </source>
</evidence>
<dbReference type="InterPro" id="IPR005302">
    <property type="entry name" value="MoCF_Sase_C"/>
</dbReference>
<evidence type="ECO:0000313" key="4">
    <source>
        <dbReference type="Proteomes" id="UP000824540"/>
    </source>
</evidence>
<proteinExistence type="predicted"/>
<dbReference type="AlphaFoldDB" id="A0A8T2N8V2"/>
<evidence type="ECO:0000313" key="3">
    <source>
        <dbReference type="EMBL" id="KAG9335820.1"/>
    </source>
</evidence>
<dbReference type="InterPro" id="IPR005303">
    <property type="entry name" value="MOCOS_middle"/>
</dbReference>
<dbReference type="SUPFAM" id="SSF141673">
    <property type="entry name" value="MOSC N-terminal domain-like"/>
    <property type="match status" value="1"/>
</dbReference>
<feature type="transmembrane region" description="Helical" evidence="1">
    <location>
        <begin position="12"/>
        <end position="31"/>
    </location>
</feature>
<dbReference type="Pfam" id="PF03476">
    <property type="entry name" value="MOSC_N"/>
    <property type="match status" value="1"/>
</dbReference>
<name>A0A8T2N8V2_9TELE</name>
<dbReference type="OrthoDB" id="17255at2759"/>
<dbReference type="GO" id="GO:0030170">
    <property type="term" value="F:pyridoxal phosphate binding"/>
    <property type="evidence" value="ECO:0007669"/>
    <property type="project" value="InterPro"/>
</dbReference>
<dbReference type="EMBL" id="JAFBMS010000109">
    <property type="protein sequence ID" value="KAG9335820.1"/>
    <property type="molecule type" value="Genomic_DNA"/>
</dbReference>
<dbReference type="GO" id="GO:0030151">
    <property type="term" value="F:molybdenum ion binding"/>
    <property type="evidence" value="ECO:0007669"/>
    <property type="project" value="InterPro"/>
</dbReference>
<sequence>MDLRETIGNPCSSALLCAVGVVLTVLVLELVQKYLKNSRNVICIGAVSQLVIYPMKSGKGVNVTSTECVEMGLKCGEMKDRHWLVVRENGKPMSTREEPRLVLVLWREGIQGRDCGDEASLWLSSFVNTGKTFRLVQFEPHMSPRNPGKKLPLIPDNEKVAYADICAIMLLSEASVTDLNTRLEFDVTATWFRPNIVISGCEAFEEDSWDQIQIGNVKLRRVMSCSRCLSVTVDPETGVTDRKEPLQTLKTYRMCDSSEKKFYKTSPLFGQYYSVERNGIIQVGDPVYKIGY</sequence>
<dbReference type="GO" id="GO:0043546">
    <property type="term" value="F:molybdopterin cofactor binding"/>
    <property type="evidence" value="ECO:0007669"/>
    <property type="project" value="TreeGrafter"/>
</dbReference>
<dbReference type="PANTHER" id="PTHR14237:SF19">
    <property type="entry name" value="MITOCHONDRIAL AMIDOXIME REDUCING COMPONENT 1"/>
    <property type="match status" value="1"/>
</dbReference>
<reference evidence="3" key="1">
    <citation type="thesis" date="2021" institute="BYU ScholarsArchive" country="Provo, UT, USA">
        <title>Applications of and Algorithms for Genome Assembly and Genomic Analyses with an Emphasis on Marine Teleosts.</title>
        <authorList>
            <person name="Pickett B.D."/>
        </authorList>
    </citation>
    <scope>NUCLEOTIDE SEQUENCE</scope>
    <source>
        <strain evidence="3">HI-2016</strain>
    </source>
</reference>
<accession>A0A8T2N8V2</accession>
<keyword evidence="1" id="KW-1133">Transmembrane helix</keyword>
<organism evidence="3 4">
    <name type="scientific">Albula glossodonta</name>
    <name type="common">roundjaw bonefish</name>
    <dbReference type="NCBI Taxonomy" id="121402"/>
    <lineage>
        <taxon>Eukaryota</taxon>
        <taxon>Metazoa</taxon>
        <taxon>Chordata</taxon>
        <taxon>Craniata</taxon>
        <taxon>Vertebrata</taxon>
        <taxon>Euteleostomi</taxon>
        <taxon>Actinopterygii</taxon>
        <taxon>Neopterygii</taxon>
        <taxon>Teleostei</taxon>
        <taxon>Albuliformes</taxon>
        <taxon>Albulidae</taxon>
        <taxon>Albula</taxon>
    </lineage>
</organism>
<dbReference type="PROSITE" id="PS51340">
    <property type="entry name" value="MOSC"/>
    <property type="match status" value="1"/>
</dbReference>
<dbReference type="GO" id="GO:0005743">
    <property type="term" value="C:mitochondrial inner membrane"/>
    <property type="evidence" value="ECO:0007669"/>
    <property type="project" value="TreeGrafter"/>
</dbReference>
<protein>
    <recommendedName>
        <fullName evidence="2">MOSC domain-containing protein</fullName>
    </recommendedName>
</protein>
<dbReference type="SUPFAM" id="SSF50800">
    <property type="entry name" value="PK beta-barrel domain-like"/>
    <property type="match status" value="1"/>
</dbReference>
<feature type="domain" description="MOSC" evidence="2">
    <location>
        <begin position="136"/>
        <end position="290"/>
    </location>
</feature>
<gene>
    <name evidence="3" type="ORF">JZ751_003652</name>
</gene>
<comment type="caution">
    <text evidence="3">The sequence shown here is derived from an EMBL/GenBank/DDBJ whole genome shotgun (WGS) entry which is preliminary data.</text>
</comment>
<dbReference type="Proteomes" id="UP000824540">
    <property type="component" value="Unassembled WGS sequence"/>
</dbReference>
<dbReference type="PANTHER" id="PTHR14237">
    <property type="entry name" value="MOLYBDOPTERIN COFACTOR SULFURASE MOSC"/>
    <property type="match status" value="1"/>
</dbReference>
<dbReference type="InterPro" id="IPR011037">
    <property type="entry name" value="Pyrv_Knase-like_insert_dom_sf"/>
</dbReference>
<dbReference type="GO" id="GO:0008940">
    <property type="term" value="F:nitrate reductase activity"/>
    <property type="evidence" value="ECO:0007669"/>
    <property type="project" value="TreeGrafter"/>
</dbReference>